<reference evidence="2" key="2">
    <citation type="submission" date="2015-01" db="EMBL/GenBank/DDBJ databases">
        <title>Evolutionary Origins and Diversification of the Mycorrhizal Mutualists.</title>
        <authorList>
            <consortium name="DOE Joint Genome Institute"/>
            <consortium name="Mycorrhizal Genomics Consortium"/>
            <person name="Kohler A."/>
            <person name="Kuo A."/>
            <person name="Nagy L.G."/>
            <person name="Floudas D."/>
            <person name="Copeland A."/>
            <person name="Barry K.W."/>
            <person name="Cichocki N."/>
            <person name="Veneault-Fourrey C."/>
            <person name="LaButti K."/>
            <person name="Lindquist E.A."/>
            <person name="Lipzen A."/>
            <person name="Lundell T."/>
            <person name="Morin E."/>
            <person name="Murat C."/>
            <person name="Riley R."/>
            <person name="Ohm R."/>
            <person name="Sun H."/>
            <person name="Tunlid A."/>
            <person name="Henrissat B."/>
            <person name="Grigoriev I.V."/>
            <person name="Hibbett D.S."/>
            <person name="Martin F."/>
        </authorList>
    </citation>
    <scope>NUCLEOTIDE SEQUENCE [LARGE SCALE GENOMIC DNA]</scope>
    <source>
        <strain evidence="2">441</strain>
    </source>
</reference>
<sequence length="71" mass="7735">MHGFGSTAIRSGTDVAQDGTELDCFPFLCLAGDHHISTLCSGRVPLPDAIRVAWDHLRGNEMLRTLAWVPT</sequence>
<accession>A0A0C9YZ36</accession>
<protein>
    <submittedName>
        <fullName evidence="1">Uncharacterized protein</fullName>
    </submittedName>
</protein>
<dbReference type="EMBL" id="KN833892">
    <property type="protein sequence ID" value="KIK15402.1"/>
    <property type="molecule type" value="Genomic_DNA"/>
</dbReference>
<name>A0A0C9YZ36_9AGAM</name>
<proteinExistence type="predicted"/>
<keyword evidence="2" id="KW-1185">Reference proteome</keyword>
<dbReference type="HOGENOM" id="CLU_2740981_0_0_1"/>
<evidence type="ECO:0000313" key="1">
    <source>
        <dbReference type="EMBL" id="KIK15402.1"/>
    </source>
</evidence>
<dbReference type="AlphaFoldDB" id="A0A0C9YZ36"/>
<evidence type="ECO:0000313" key="2">
    <source>
        <dbReference type="Proteomes" id="UP000054018"/>
    </source>
</evidence>
<reference evidence="1 2" key="1">
    <citation type="submission" date="2014-04" db="EMBL/GenBank/DDBJ databases">
        <authorList>
            <consortium name="DOE Joint Genome Institute"/>
            <person name="Kuo A."/>
            <person name="Kohler A."/>
            <person name="Costa M.D."/>
            <person name="Nagy L.G."/>
            <person name="Floudas D."/>
            <person name="Copeland A."/>
            <person name="Barry K.W."/>
            <person name="Cichocki N."/>
            <person name="Veneault-Fourrey C."/>
            <person name="LaButti K."/>
            <person name="Lindquist E.A."/>
            <person name="Lipzen A."/>
            <person name="Lundell T."/>
            <person name="Morin E."/>
            <person name="Murat C."/>
            <person name="Sun H."/>
            <person name="Tunlid A."/>
            <person name="Henrissat B."/>
            <person name="Grigoriev I.V."/>
            <person name="Hibbett D.S."/>
            <person name="Martin F."/>
            <person name="Nordberg H.P."/>
            <person name="Cantor M.N."/>
            <person name="Hua S.X."/>
        </authorList>
    </citation>
    <scope>NUCLEOTIDE SEQUENCE [LARGE SCALE GENOMIC DNA]</scope>
    <source>
        <strain evidence="1 2">441</strain>
    </source>
</reference>
<gene>
    <name evidence="1" type="ORF">PISMIDRAFT_323118</name>
</gene>
<dbReference type="Proteomes" id="UP000054018">
    <property type="component" value="Unassembled WGS sequence"/>
</dbReference>
<organism evidence="1 2">
    <name type="scientific">Pisolithus microcarpus 441</name>
    <dbReference type="NCBI Taxonomy" id="765257"/>
    <lineage>
        <taxon>Eukaryota</taxon>
        <taxon>Fungi</taxon>
        <taxon>Dikarya</taxon>
        <taxon>Basidiomycota</taxon>
        <taxon>Agaricomycotina</taxon>
        <taxon>Agaricomycetes</taxon>
        <taxon>Agaricomycetidae</taxon>
        <taxon>Boletales</taxon>
        <taxon>Sclerodermatineae</taxon>
        <taxon>Pisolithaceae</taxon>
        <taxon>Pisolithus</taxon>
    </lineage>
</organism>